<dbReference type="RefSeq" id="WP_055257371.1">
    <property type="nucleotide sequence ID" value="NZ_CABIXL010000002.1"/>
</dbReference>
<dbReference type="InterPro" id="IPR050598">
    <property type="entry name" value="AminoAcid_Transporter"/>
</dbReference>
<comment type="subcellular location">
    <subcellularLocation>
        <location evidence="1">Membrane</location>
        <topology evidence="1">Multi-pass membrane protein</topology>
    </subcellularLocation>
</comment>
<keyword evidence="3 5" id="KW-1133">Transmembrane helix</keyword>
<comment type="caution">
    <text evidence="6">The sequence shown here is derived from an EMBL/GenBank/DDBJ whole genome shotgun (WGS) entry which is preliminary data.</text>
</comment>
<evidence type="ECO:0000256" key="4">
    <source>
        <dbReference type="ARBA" id="ARBA00023136"/>
    </source>
</evidence>
<dbReference type="InterPro" id="IPR002293">
    <property type="entry name" value="AA/rel_permease1"/>
</dbReference>
<dbReference type="Gene3D" id="1.20.1740.10">
    <property type="entry name" value="Amino acid/polyamine transporter I"/>
    <property type="match status" value="1"/>
</dbReference>
<evidence type="ECO:0000256" key="1">
    <source>
        <dbReference type="ARBA" id="ARBA00004141"/>
    </source>
</evidence>
<feature type="transmembrane region" description="Helical" evidence="5">
    <location>
        <begin position="281"/>
        <end position="306"/>
    </location>
</feature>
<dbReference type="PANTHER" id="PTHR11785">
    <property type="entry name" value="AMINO ACID TRANSPORTER"/>
    <property type="match status" value="1"/>
</dbReference>
<dbReference type="PIRSF" id="PIRSF006060">
    <property type="entry name" value="AA_transporter"/>
    <property type="match status" value="1"/>
</dbReference>
<gene>
    <name evidence="6" type="primary">steT_1</name>
    <name evidence="6" type="ORF">ERS852473_00471</name>
</gene>
<dbReference type="Pfam" id="PF13520">
    <property type="entry name" value="AA_permease_2"/>
    <property type="match status" value="1"/>
</dbReference>
<reference evidence="6 7" key="1">
    <citation type="submission" date="2015-09" db="EMBL/GenBank/DDBJ databases">
        <authorList>
            <consortium name="Pathogen Informatics"/>
            <person name="Wu L."/>
            <person name="Ma J."/>
        </authorList>
    </citation>
    <scope>NUCLEOTIDE SEQUENCE [LARGE SCALE GENOMIC DNA]</scope>
    <source>
        <strain evidence="6 7">2789STDY5834858</strain>
    </source>
</reference>
<proteinExistence type="predicted"/>
<name>A0ABP2API2_SARVE</name>
<keyword evidence="2 5" id="KW-0812">Transmembrane</keyword>
<feature type="transmembrane region" description="Helical" evidence="5">
    <location>
        <begin position="327"/>
        <end position="345"/>
    </location>
</feature>
<evidence type="ECO:0000256" key="2">
    <source>
        <dbReference type="ARBA" id="ARBA00022692"/>
    </source>
</evidence>
<protein>
    <submittedName>
        <fullName evidence="6">Serine/threonine exchanger SteT</fullName>
    </submittedName>
</protein>
<keyword evidence="7" id="KW-1185">Reference proteome</keyword>
<feature type="transmembrane region" description="Helical" evidence="5">
    <location>
        <begin position="231"/>
        <end position="253"/>
    </location>
</feature>
<dbReference type="EMBL" id="CYZR01000002">
    <property type="protein sequence ID" value="CUN55831.1"/>
    <property type="molecule type" value="Genomic_DNA"/>
</dbReference>
<feature type="transmembrane region" description="Helical" evidence="5">
    <location>
        <begin position="126"/>
        <end position="145"/>
    </location>
</feature>
<feature type="transmembrane region" description="Helical" evidence="5">
    <location>
        <begin position="418"/>
        <end position="438"/>
    </location>
</feature>
<evidence type="ECO:0000256" key="5">
    <source>
        <dbReference type="SAM" id="Phobius"/>
    </source>
</evidence>
<feature type="transmembrane region" description="Helical" evidence="5">
    <location>
        <begin position="357"/>
        <end position="376"/>
    </location>
</feature>
<organism evidence="6 7">
    <name type="scientific">Sarcina ventriculi</name>
    <name type="common">Clostridium ventriculi</name>
    <dbReference type="NCBI Taxonomy" id="1267"/>
    <lineage>
        <taxon>Bacteria</taxon>
        <taxon>Bacillati</taxon>
        <taxon>Bacillota</taxon>
        <taxon>Clostridia</taxon>
        <taxon>Eubacteriales</taxon>
        <taxon>Clostridiaceae</taxon>
        <taxon>Sarcina</taxon>
    </lineage>
</organism>
<evidence type="ECO:0000256" key="3">
    <source>
        <dbReference type="ARBA" id="ARBA00022989"/>
    </source>
</evidence>
<evidence type="ECO:0000313" key="7">
    <source>
        <dbReference type="Proteomes" id="UP000095488"/>
    </source>
</evidence>
<feature type="transmembrane region" description="Helical" evidence="5">
    <location>
        <begin position="186"/>
        <end position="211"/>
    </location>
</feature>
<sequence length="451" mass="47919">MEQDQGLKKTMGLFTALSIVVGIVIGGGVFFKPEAIYTATNGAPGLGILAWIIGGIITLCAGLTVAEAAASITETGGMMIYIREMWGEKLSFLTGWMQVVLYYPGTVAALAVMFSEQFCQMIGDNSLRAVIAVMMIAIVTILNLLDAKFGSLVQSISTACKVVPIVILIVFGLIKGTGTNPILSPMLGNGVSFGVAFGQVLIATLFVYDGWINIGSIAGELKNPGKDLPKAIIGGISIVMALYIAINLAYLWVLPANELAKVSVPAALVADKIFGSMGGEIISIGILIAAFGSLNGYLLTGPRVVFALSKKGYLPFSKSLKKINQGGSPINAIILTAVIGAIYAATGEFNLISNLEIFTVWIFYVLTFIGIFKLRFTRPNMERPYKVLGYPVIPAIAIAGGIFVLINQLFMAGLNSSLIAIGGILITLLGLPVHRYMVKKEKIKNEHKNVS</sequence>
<evidence type="ECO:0000313" key="6">
    <source>
        <dbReference type="EMBL" id="CUN55831.1"/>
    </source>
</evidence>
<feature type="transmembrane region" description="Helical" evidence="5">
    <location>
        <begin position="90"/>
        <end position="114"/>
    </location>
</feature>
<keyword evidence="4 5" id="KW-0472">Membrane</keyword>
<feature type="transmembrane region" description="Helical" evidence="5">
    <location>
        <begin position="388"/>
        <end position="406"/>
    </location>
</feature>
<dbReference type="PANTHER" id="PTHR11785:SF512">
    <property type="entry name" value="SOBREMESA, ISOFORM B"/>
    <property type="match status" value="1"/>
</dbReference>
<accession>A0ABP2API2</accession>
<dbReference type="Proteomes" id="UP000095488">
    <property type="component" value="Unassembled WGS sequence"/>
</dbReference>
<feature type="transmembrane region" description="Helical" evidence="5">
    <location>
        <begin position="12"/>
        <end position="31"/>
    </location>
</feature>
<feature type="transmembrane region" description="Helical" evidence="5">
    <location>
        <begin position="152"/>
        <end position="174"/>
    </location>
</feature>
<feature type="transmembrane region" description="Helical" evidence="5">
    <location>
        <begin position="43"/>
        <end position="69"/>
    </location>
</feature>